<feature type="region of interest" description="Disordered" evidence="1">
    <location>
        <begin position="291"/>
        <end position="314"/>
    </location>
</feature>
<feature type="compositionally biased region" description="Basic and acidic residues" evidence="1">
    <location>
        <begin position="1"/>
        <end position="19"/>
    </location>
</feature>
<evidence type="ECO:0000313" key="4">
    <source>
        <dbReference type="Proteomes" id="UP000230750"/>
    </source>
</evidence>
<feature type="compositionally biased region" description="Basic and acidic residues" evidence="1">
    <location>
        <begin position="214"/>
        <end position="237"/>
    </location>
</feature>
<accession>A0A2G8KFC1</accession>
<evidence type="ECO:0000313" key="3">
    <source>
        <dbReference type="EMBL" id="PIK46659.1"/>
    </source>
</evidence>
<organism evidence="3 4">
    <name type="scientific">Stichopus japonicus</name>
    <name type="common">Sea cucumber</name>
    <dbReference type="NCBI Taxonomy" id="307972"/>
    <lineage>
        <taxon>Eukaryota</taxon>
        <taxon>Metazoa</taxon>
        <taxon>Echinodermata</taxon>
        <taxon>Eleutherozoa</taxon>
        <taxon>Echinozoa</taxon>
        <taxon>Holothuroidea</taxon>
        <taxon>Aspidochirotacea</taxon>
        <taxon>Aspidochirotida</taxon>
        <taxon>Stichopodidae</taxon>
        <taxon>Apostichopus</taxon>
    </lineage>
</organism>
<feature type="compositionally biased region" description="Basic and acidic residues" evidence="1">
    <location>
        <begin position="29"/>
        <end position="40"/>
    </location>
</feature>
<feature type="compositionally biased region" description="Polar residues" evidence="1">
    <location>
        <begin position="83"/>
        <end position="99"/>
    </location>
</feature>
<feature type="region of interest" description="Disordered" evidence="1">
    <location>
        <begin position="67"/>
        <end position="274"/>
    </location>
</feature>
<protein>
    <recommendedName>
        <fullName evidence="2">Smoothelin domain-containing protein</fullName>
    </recommendedName>
</protein>
<feature type="compositionally biased region" description="Basic and acidic residues" evidence="1">
    <location>
        <begin position="160"/>
        <end position="188"/>
    </location>
</feature>
<evidence type="ECO:0000259" key="2">
    <source>
        <dbReference type="Pfam" id="PF12510"/>
    </source>
</evidence>
<dbReference type="Pfam" id="PF12510">
    <property type="entry name" value="Smoothelin"/>
    <property type="match status" value="1"/>
</dbReference>
<dbReference type="EMBL" id="MRZV01000628">
    <property type="protein sequence ID" value="PIK46659.1"/>
    <property type="molecule type" value="Genomic_DNA"/>
</dbReference>
<name>A0A2G8KFC1_STIJA</name>
<keyword evidence="4" id="KW-1185">Reference proteome</keyword>
<proteinExistence type="predicted"/>
<evidence type="ECO:0000256" key="1">
    <source>
        <dbReference type="SAM" id="MobiDB-lite"/>
    </source>
</evidence>
<dbReference type="Proteomes" id="UP000230750">
    <property type="component" value="Unassembled WGS sequence"/>
</dbReference>
<sequence>MERNDKSLSSEEVKERDEPITGMEPEDEETKKEVKLEEIEDECLLREMLDSSSDFEERRRIRAVMRALKKRKKAEPRGKETTSSESYLNLSNGTWQSGRNALVPRKTSTPKMKSNTEPKKQTAVLGQSNSAEMDSKHRSRTVSKPTAAEKIQNTPLVDKSISKTDHQTVAKVQENTEGKNRQEEKSSEVSELEASPPYDKSSVESMKQEGSSWEMDKSKTRLEDAFKSGRDESHSEEDMSSVRIKSEGAALLGPHPTLPRRSIPPSGEDGNGNEIYYGVTRITTVLNSREAASRWSAKYGEPGKTIGRRDGEED</sequence>
<feature type="region of interest" description="Disordered" evidence="1">
    <location>
        <begin position="1"/>
        <end position="40"/>
    </location>
</feature>
<gene>
    <name evidence="3" type="ORF">BSL78_16444</name>
</gene>
<reference evidence="3 4" key="1">
    <citation type="journal article" date="2017" name="PLoS Biol.">
        <title>The sea cucumber genome provides insights into morphological evolution and visceral regeneration.</title>
        <authorList>
            <person name="Zhang X."/>
            <person name="Sun L."/>
            <person name="Yuan J."/>
            <person name="Sun Y."/>
            <person name="Gao Y."/>
            <person name="Zhang L."/>
            <person name="Li S."/>
            <person name="Dai H."/>
            <person name="Hamel J.F."/>
            <person name="Liu C."/>
            <person name="Yu Y."/>
            <person name="Liu S."/>
            <person name="Lin W."/>
            <person name="Guo K."/>
            <person name="Jin S."/>
            <person name="Xu P."/>
            <person name="Storey K.B."/>
            <person name="Huan P."/>
            <person name="Zhang T."/>
            <person name="Zhou Y."/>
            <person name="Zhang J."/>
            <person name="Lin C."/>
            <person name="Li X."/>
            <person name="Xing L."/>
            <person name="Huo D."/>
            <person name="Sun M."/>
            <person name="Wang L."/>
            <person name="Mercier A."/>
            <person name="Li F."/>
            <person name="Yang H."/>
            <person name="Xiang J."/>
        </authorList>
    </citation>
    <scope>NUCLEOTIDE SEQUENCE [LARGE SCALE GENOMIC DNA]</scope>
    <source>
        <strain evidence="3">Shaxun</strain>
        <tissue evidence="3">Muscle</tissue>
    </source>
</reference>
<feature type="domain" description="Smoothelin" evidence="2">
    <location>
        <begin position="29"/>
        <end position="72"/>
    </location>
</feature>
<comment type="caution">
    <text evidence="3">The sequence shown here is derived from an EMBL/GenBank/DDBJ whole genome shotgun (WGS) entry which is preliminary data.</text>
</comment>
<dbReference type="InterPro" id="IPR022189">
    <property type="entry name" value="SMTN"/>
</dbReference>
<dbReference type="AlphaFoldDB" id="A0A2G8KFC1"/>